<dbReference type="SMART" id="SM00891">
    <property type="entry name" value="ERCC4"/>
    <property type="match status" value="1"/>
</dbReference>
<dbReference type="GO" id="GO:0061982">
    <property type="term" value="P:meiosis I cell cycle process"/>
    <property type="evidence" value="ECO:0007669"/>
    <property type="project" value="UniProtKB-ARBA"/>
</dbReference>
<evidence type="ECO:0000256" key="1">
    <source>
        <dbReference type="SAM" id="MobiDB-lite"/>
    </source>
</evidence>
<dbReference type="Gene3D" id="3.40.50.10130">
    <property type="match status" value="1"/>
</dbReference>
<organism evidence="3 4">
    <name type="scientific">Candidozyma haemuli</name>
    <dbReference type="NCBI Taxonomy" id="45357"/>
    <lineage>
        <taxon>Eukaryota</taxon>
        <taxon>Fungi</taxon>
        <taxon>Dikarya</taxon>
        <taxon>Ascomycota</taxon>
        <taxon>Saccharomycotina</taxon>
        <taxon>Pichiomycetes</taxon>
        <taxon>Metschnikowiaceae</taxon>
        <taxon>Candidozyma</taxon>
    </lineage>
</organism>
<dbReference type="GO" id="GO:0003677">
    <property type="term" value="F:DNA binding"/>
    <property type="evidence" value="ECO:0007669"/>
    <property type="project" value="InterPro"/>
</dbReference>
<dbReference type="OrthoDB" id="343092at2759"/>
<feature type="compositionally biased region" description="Basic and acidic residues" evidence="1">
    <location>
        <begin position="185"/>
        <end position="194"/>
    </location>
</feature>
<proteinExistence type="predicted"/>
<gene>
    <name evidence="3" type="ORF">CXQ85_001852</name>
</gene>
<feature type="domain" description="ERCC4" evidence="2">
    <location>
        <begin position="210"/>
        <end position="465"/>
    </location>
</feature>
<dbReference type="InterPro" id="IPR006166">
    <property type="entry name" value="ERCC4_domain"/>
</dbReference>
<feature type="compositionally biased region" description="Polar residues" evidence="1">
    <location>
        <begin position="109"/>
        <end position="120"/>
    </location>
</feature>
<protein>
    <recommendedName>
        <fullName evidence="2">ERCC4 domain-containing protein</fullName>
    </recommendedName>
</protein>
<accession>A0A2V1AS12</accession>
<evidence type="ECO:0000259" key="2">
    <source>
        <dbReference type="SMART" id="SM00891"/>
    </source>
</evidence>
<evidence type="ECO:0000313" key="4">
    <source>
        <dbReference type="Proteomes" id="UP000244309"/>
    </source>
</evidence>
<dbReference type="AlphaFoldDB" id="A0A2V1AS12"/>
<dbReference type="GO" id="GO:0004518">
    <property type="term" value="F:nuclease activity"/>
    <property type="evidence" value="ECO:0007669"/>
    <property type="project" value="InterPro"/>
</dbReference>
<feature type="region of interest" description="Disordered" evidence="1">
    <location>
        <begin position="40"/>
        <end position="68"/>
    </location>
</feature>
<reference evidence="3 4" key="1">
    <citation type="submission" date="2017-12" db="EMBL/GenBank/DDBJ databases">
        <title>Genome Sequence of a Multidrug-Resistant Candida haemulonii Isolate from a Patient with Chronic Leg Ulcers in Israel.</title>
        <authorList>
            <person name="Chow N.A."/>
            <person name="Gade L."/>
            <person name="Batra D."/>
            <person name="Rowe L.A."/>
            <person name="Ben-Ami R."/>
            <person name="Loparev V.N."/>
            <person name="Litvintseva A.P."/>
        </authorList>
    </citation>
    <scope>NUCLEOTIDE SEQUENCE [LARGE SCALE GENOMIC DNA]</scope>
    <source>
        <strain evidence="3 4">B11899</strain>
    </source>
</reference>
<dbReference type="EMBL" id="PKFO01000003">
    <property type="protein sequence ID" value="PVH20073.1"/>
    <property type="molecule type" value="Genomic_DNA"/>
</dbReference>
<dbReference type="Proteomes" id="UP000244309">
    <property type="component" value="Unassembled WGS sequence"/>
</dbReference>
<feature type="compositionally biased region" description="Basic and acidic residues" evidence="1">
    <location>
        <begin position="123"/>
        <end position="135"/>
    </location>
</feature>
<evidence type="ECO:0000313" key="3">
    <source>
        <dbReference type="EMBL" id="PVH20073.1"/>
    </source>
</evidence>
<feature type="region of interest" description="Disordered" evidence="1">
    <location>
        <begin position="153"/>
        <end position="194"/>
    </location>
</feature>
<dbReference type="GO" id="GO:0006310">
    <property type="term" value="P:DNA recombination"/>
    <property type="evidence" value="ECO:0007669"/>
    <property type="project" value="UniProtKB-ARBA"/>
</dbReference>
<feature type="compositionally biased region" description="Polar residues" evidence="1">
    <location>
        <begin position="156"/>
        <end position="168"/>
    </location>
</feature>
<keyword evidence="4" id="KW-1185">Reference proteome</keyword>
<comment type="caution">
    <text evidence="3">The sequence shown here is derived from an EMBL/GenBank/DDBJ whole genome shotgun (WGS) entry which is preliminary data.</text>
</comment>
<dbReference type="Pfam" id="PF02732">
    <property type="entry name" value="ERCC4"/>
    <property type="match status" value="1"/>
</dbReference>
<dbReference type="STRING" id="45357.A0A2V1AS12"/>
<dbReference type="VEuPathDB" id="FungiDB:CXQ85_001852"/>
<dbReference type="RefSeq" id="XP_025341013.1">
    <property type="nucleotide sequence ID" value="XM_025485548.1"/>
</dbReference>
<name>A0A2V1AS12_9ASCO</name>
<sequence length="501" mass="56654">MEVIEINSEDTSFKYDTKNDHSVILLTDDSDPIVCTTNSATQRQQLPPSSPCAPNTHDNEVEAIPPASVKKTGSILDIENWLSSSDEDSIELSSMPAPRKRPKKILLSPGSTQKTTATINESEPSHEPREEEPKKASPQQKANISALFVGSELSDPITSSPKTSQVFTEPSHKVLPSNSQTTKPNESKFSKKEWKDANRATRKKEEILGEMIIEYAESLKEKLESSYFEETLEGINRRHKVTAIPTINWKRKVKATYNAEADVFEPCEPKEISEKVIILYYEASDLVDKILNGTLRFDRESAIRRASTEDSSIDYYVMVMVIGLKEYLRKLKGIEDRAYRDQMLLKMNEPLSKKRKQEEIVITAADAQRKIQEAGIDLKLNIFIVRTAQEAIDWLHSFTYTIGSSLYDKFQRNSSLANIGTVRSGSDRRTTFIELLKKFNLMTQPRAEKLYEYYTSPIAMYKRFLKSDTLGTVNGKNIVPPSANAAMKRVFTATDPSQVIT</sequence>
<feature type="region of interest" description="Disordered" evidence="1">
    <location>
        <begin position="89"/>
        <end position="141"/>
    </location>
</feature>
<dbReference type="GeneID" id="37007183"/>